<dbReference type="RefSeq" id="WP_210510709.1">
    <property type="nucleotide sequence ID" value="NZ_JAFIDN010000002.1"/>
</dbReference>
<protein>
    <submittedName>
        <fullName evidence="2">Helix-turn-helix domain-containing protein</fullName>
    </submittedName>
</protein>
<dbReference type="EMBL" id="JAFIDN010000002">
    <property type="protein sequence ID" value="MBP3191873.1"/>
    <property type="molecule type" value="Genomic_DNA"/>
</dbReference>
<sequence>MNKRERKQRFFENIENDSGNWLEEARYRRDNRDWLQKSRDIAILLQQFLREKGMKQKTLAELLGVSVQQVSKVLKGKENLTLDTISKLEKVLGITIIEVVGFQAELEMPEFRLYDEISTTRSAKHFKTDAKISKIESQQWTQRPVNDDSSKYRITG</sequence>
<dbReference type="InterPro" id="IPR010982">
    <property type="entry name" value="Lambda_DNA-bd_dom_sf"/>
</dbReference>
<proteinExistence type="predicted"/>
<feature type="domain" description="HTH cro/C1-type" evidence="1">
    <location>
        <begin position="45"/>
        <end position="99"/>
    </location>
</feature>
<reference evidence="2" key="1">
    <citation type="submission" date="2021-02" db="EMBL/GenBank/DDBJ databases">
        <title>Natronogracilivirga saccharolytica gen. nov. sp. nov. a new anaerobic, haloalkiliphilic carbohydrate-fermenting bacterium from soda lake and proposing of Cyclonatronumiaceae fam. nov. in the phylum Balneolaeota.</title>
        <authorList>
            <person name="Zhilina T.N."/>
            <person name="Sorokin D.Y."/>
            <person name="Zavarzina D.G."/>
            <person name="Toshchakov S.V."/>
            <person name="Kublanov I.V."/>
        </authorList>
    </citation>
    <scope>NUCLEOTIDE SEQUENCE</scope>
    <source>
        <strain evidence="2">Z-1702</strain>
    </source>
</reference>
<dbReference type="SUPFAM" id="SSF47413">
    <property type="entry name" value="lambda repressor-like DNA-binding domains"/>
    <property type="match status" value="1"/>
</dbReference>
<evidence type="ECO:0000313" key="3">
    <source>
        <dbReference type="Proteomes" id="UP000673975"/>
    </source>
</evidence>
<dbReference type="PROSITE" id="PS50943">
    <property type="entry name" value="HTH_CROC1"/>
    <property type="match status" value="1"/>
</dbReference>
<dbReference type="Pfam" id="PF01381">
    <property type="entry name" value="HTH_3"/>
    <property type="match status" value="1"/>
</dbReference>
<dbReference type="InterPro" id="IPR001387">
    <property type="entry name" value="Cro/C1-type_HTH"/>
</dbReference>
<dbReference type="CDD" id="cd00093">
    <property type="entry name" value="HTH_XRE"/>
    <property type="match status" value="1"/>
</dbReference>
<dbReference type="GO" id="GO:0003677">
    <property type="term" value="F:DNA binding"/>
    <property type="evidence" value="ECO:0007669"/>
    <property type="project" value="InterPro"/>
</dbReference>
<keyword evidence="3" id="KW-1185">Reference proteome</keyword>
<organism evidence="2 3">
    <name type="scientific">Natronogracilivirga saccharolytica</name>
    <dbReference type="NCBI Taxonomy" id="2812953"/>
    <lineage>
        <taxon>Bacteria</taxon>
        <taxon>Pseudomonadati</taxon>
        <taxon>Balneolota</taxon>
        <taxon>Balneolia</taxon>
        <taxon>Balneolales</taxon>
        <taxon>Cyclonatronaceae</taxon>
        <taxon>Natronogracilivirga</taxon>
    </lineage>
</organism>
<dbReference type="Gene3D" id="1.10.260.40">
    <property type="entry name" value="lambda repressor-like DNA-binding domains"/>
    <property type="match status" value="1"/>
</dbReference>
<dbReference type="Proteomes" id="UP000673975">
    <property type="component" value="Unassembled WGS sequence"/>
</dbReference>
<name>A0A8J7S7X4_9BACT</name>
<dbReference type="SMART" id="SM00530">
    <property type="entry name" value="HTH_XRE"/>
    <property type="match status" value="1"/>
</dbReference>
<accession>A0A8J7S7X4</accession>
<evidence type="ECO:0000313" key="2">
    <source>
        <dbReference type="EMBL" id="MBP3191873.1"/>
    </source>
</evidence>
<comment type="caution">
    <text evidence="2">The sequence shown here is derived from an EMBL/GenBank/DDBJ whole genome shotgun (WGS) entry which is preliminary data.</text>
</comment>
<gene>
    <name evidence="2" type="ORF">NATSA_04260</name>
</gene>
<dbReference type="AlphaFoldDB" id="A0A8J7S7X4"/>
<evidence type="ECO:0000259" key="1">
    <source>
        <dbReference type="PROSITE" id="PS50943"/>
    </source>
</evidence>